<evidence type="ECO:0000313" key="3">
    <source>
        <dbReference type="EMBL" id="PKF33424.1"/>
    </source>
</evidence>
<evidence type="ECO:0000313" key="4">
    <source>
        <dbReference type="Proteomes" id="UP000233553"/>
    </source>
</evidence>
<dbReference type="GO" id="GO:0003677">
    <property type="term" value="F:DNA binding"/>
    <property type="evidence" value="ECO:0007669"/>
    <property type="project" value="UniProtKB-KW"/>
</dbReference>
<organism evidence="3 4">
    <name type="scientific">Acinetobacter proteolyticus</name>
    <dbReference type="NCBI Taxonomy" id="1776741"/>
    <lineage>
        <taxon>Bacteria</taxon>
        <taxon>Pseudomonadati</taxon>
        <taxon>Pseudomonadota</taxon>
        <taxon>Gammaproteobacteria</taxon>
        <taxon>Moraxellales</taxon>
        <taxon>Moraxellaceae</taxon>
        <taxon>Acinetobacter</taxon>
    </lineage>
</organism>
<dbReference type="RefSeq" id="WP_101236600.1">
    <property type="nucleotide sequence ID" value="NZ_PISJ01000013.1"/>
</dbReference>
<sequence>MKDSFGLRLRYYRTQKDLTQQELAEKSGVSRKQISDFEMDIQKNPRLSTIKKLADALDIKEDKLSKESFEFLEDENTLDLQISKDAHEKLSFLAQLNNLTIEEQAQNILDQAILKEEKKIATEPENTDDGKVVISKEYYDELMQIKAALRKLSMAVLDLENHEYEYKSDPSSLNEK</sequence>
<reference evidence="3 4" key="1">
    <citation type="submission" date="2017-12" db="EMBL/GenBank/DDBJ databases">
        <title>Draft Genome sequences of multiple microbial strains isolated from spacecraft associated surfaces.</title>
        <authorList>
            <person name="Seuylemezian A."/>
            <person name="Vaishampayan P."/>
            <person name="Venkateswaran K."/>
        </authorList>
    </citation>
    <scope>NUCLEOTIDE SEQUENCE [LARGE SCALE GENOMIC DNA]</scope>
    <source>
        <strain evidence="3 4">2P01AA</strain>
    </source>
</reference>
<dbReference type="EMBL" id="PISJ01000013">
    <property type="protein sequence ID" value="PKF33424.1"/>
    <property type="molecule type" value="Genomic_DNA"/>
</dbReference>
<dbReference type="PROSITE" id="PS50943">
    <property type="entry name" value="HTH_CROC1"/>
    <property type="match status" value="1"/>
</dbReference>
<feature type="domain" description="HTH cro/C1-type" evidence="2">
    <location>
        <begin position="9"/>
        <end position="64"/>
    </location>
</feature>
<comment type="caution">
    <text evidence="3">The sequence shown here is derived from an EMBL/GenBank/DDBJ whole genome shotgun (WGS) entry which is preliminary data.</text>
</comment>
<dbReference type="Gene3D" id="1.10.260.40">
    <property type="entry name" value="lambda repressor-like DNA-binding domains"/>
    <property type="match status" value="1"/>
</dbReference>
<dbReference type="AlphaFoldDB" id="A0A2N0WEX5"/>
<keyword evidence="1" id="KW-0238">DNA-binding</keyword>
<protein>
    <recommendedName>
        <fullName evidence="2">HTH cro/C1-type domain-containing protein</fullName>
    </recommendedName>
</protein>
<evidence type="ECO:0000256" key="1">
    <source>
        <dbReference type="ARBA" id="ARBA00023125"/>
    </source>
</evidence>
<dbReference type="InterPro" id="IPR001387">
    <property type="entry name" value="Cro/C1-type_HTH"/>
</dbReference>
<dbReference type="Proteomes" id="UP000233553">
    <property type="component" value="Unassembled WGS sequence"/>
</dbReference>
<dbReference type="GO" id="GO:0005829">
    <property type="term" value="C:cytosol"/>
    <property type="evidence" value="ECO:0007669"/>
    <property type="project" value="TreeGrafter"/>
</dbReference>
<dbReference type="SMART" id="SM00530">
    <property type="entry name" value="HTH_XRE"/>
    <property type="match status" value="1"/>
</dbReference>
<dbReference type="CDD" id="cd00093">
    <property type="entry name" value="HTH_XRE"/>
    <property type="match status" value="1"/>
</dbReference>
<dbReference type="InterPro" id="IPR010982">
    <property type="entry name" value="Lambda_DNA-bd_dom_sf"/>
</dbReference>
<dbReference type="PANTHER" id="PTHR46797">
    <property type="entry name" value="HTH-TYPE TRANSCRIPTIONAL REGULATOR"/>
    <property type="match status" value="1"/>
</dbReference>
<dbReference type="Pfam" id="PF01381">
    <property type="entry name" value="HTH_3"/>
    <property type="match status" value="1"/>
</dbReference>
<accession>A0A2N0WEX5</accession>
<gene>
    <name evidence="3" type="ORF">CW311_11520</name>
</gene>
<dbReference type="SUPFAM" id="SSF47413">
    <property type="entry name" value="lambda repressor-like DNA-binding domains"/>
    <property type="match status" value="1"/>
</dbReference>
<dbReference type="InterPro" id="IPR050807">
    <property type="entry name" value="TransReg_Diox_bact_type"/>
</dbReference>
<dbReference type="GO" id="GO:0003700">
    <property type="term" value="F:DNA-binding transcription factor activity"/>
    <property type="evidence" value="ECO:0007669"/>
    <property type="project" value="TreeGrafter"/>
</dbReference>
<name>A0A2N0WEX5_9GAMM</name>
<proteinExistence type="predicted"/>
<evidence type="ECO:0000259" key="2">
    <source>
        <dbReference type="PROSITE" id="PS50943"/>
    </source>
</evidence>
<dbReference type="PANTHER" id="PTHR46797:SF1">
    <property type="entry name" value="METHYLPHOSPHONATE SYNTHASE"/>
    <property type="match status" value="1"/>
</dbReference>